<dbReference type="PANTHER" id="PTHR43211">
    <property type="entry name" value="FUMARYLACETOACETATE HYDROLASE"/>
    <property type="match status" value="1"/>
</dbReference>
<sequence length="328" mass="35038">MKLASLKEGGRDGTLIVVSRDLAHAVRANGIAATLQAALDDWSNIAPRLNALYAELNDGKAADAFAVDFNKFAAPLPRAFEFVDGSAYLPHVERVRRARGAEVPESFYTDPLMYQAVSAGFIGPRDPVVVVSEDYGIDLEAEVVVVTDDVPMAVTPVQAAGHIQLIGLINDVSLRGLIPAELLKGFGFLQSKPRSALSPVLVTPDELGDSWQGEKLHLPMRTWINGKWFGAAECGVDMQFSFAELVAHAAKTRPLTAGTIVGSGTIANEDTGTGASCLAEQRVVETLRDGKPSTPFLKFGDSLRIEITDHDGASIFGAIEQSITPLVK</sequence>
<dbReference type="Pfam" id="PF01557">
    <property type="entry name" value="FAA_hydrolase"/>
    <property type="match status" value="1"/>
</dbReference>
<accession>A0A369UNF3</accession>
<dbReference type="InterPro" id="IPR036663">
    <property type="entry name" value="Fumarylacetoacetase_C_sf"/>
</dbReference>
<name>A0A369UNF3_9GAMM</name>
<dbReference type="OrthoDB" id="9775905at2"/>
<evidence type="ECO:0000313" key="3">
    <source>
        <dbReference type="EMBL" id="RDD82007.1"/>
    </source>
</evidence>
<dbReference type="InterPro" id="IPR041072">
    <property type="entry name" value="FAA_hydro_N"/>
</dbReference>
<feature type="domain" description="Fumarylacetoacetase-like C-terminal" evidence="1">
    <location>
        <begin position="83"/>
        <end position="309"/>
    </location>
</feature>
<protein>
    <submittedName>
        <fullName evidence="3">FAA hydrolase family protein</fullName>
    </submittedName>
</protein>
<evidence type="ECO:0000313" key="4">
    <source>
        <dbReference type="Proteomes" id="UP000253782"/>
    </source>
</evidence>
<organism evidence="3 4">
    <name type="scientific">Dyella tabacisoli</name>
    <dbReference type="NCBI Taxonomy" id="2282381"/>
    <lineage>
        <taxon>Bacteria</taxon>
        <taxon>Pseudomonadati</taxon>
        <taxon>Pseudomonadota</taxon>
        <taxon>Gammaproteobacteria</taxon>
        <taxon>Lysobacterales</taxon>
        <taxon>Rhodanobacteraceae</taxon>
        <taxon>Dyella</taxon>
    </lineage>
</organism>
<gene>
    <name evidence="3" type="ORF">DVJ77_09485</name>
</gene>
<keyword evidence="4" id="KW-1185">Reference proteome</keyword>
<dbReference type="RefSeq" id="WP_114845223.1">
    <property type="nucleotide sequence ID" value="NZ_JBHSPE010000008.1"/>
</dbReference>
<dbReference type="Pfam" id="PF18288">
    <property type="entry name" value="FAA_hydro_N_2"/>
    <property type="match status" value="1"/>
</dbReference>
<dbReference type="SUPFAM" id="SSF56529">
    <property type="entry name" value="FAH"/>
    <property type="match status" value="1"/>
</dbReference>
<comment type="caution">
    <text evidence="3">The sequence shown here is derived from an EMBL/GenBank/DDBJ whole genome shotgun (WGS) entry which is preliminary data.</text>
</comment>
<dbReference type="Gene3D" id="3.90.850.10">
    <property type="entry name" value="Fumarylacetoacetase-like, C-terminal domain"/>
    <property type="match status" value="1"/>
</dbReference>
<dbReference type="InterPro" id="IPR011234">
    <property type="entry name" value="Fumarylacetoacetase-like_C"/>
</dbReference>
<dbReference type="Proteomes" id="UP000253782">
    <property type="component" value="Unassembled WGS sequence"/>
</dbReference>
<keyword evidence="3" id="KW-0378">Hydrolase</keyword>
<evidence type="ECO:0000259" key="1">
    <source>
        <dbReference type="Pfam" id="PF01557"/>
    </source>
</evidence>
<dbReference type="PANTHER" id="PTHR43211:SF1">
    <property type="entry name" value="BLL6422 PROTEIN"/>
    <property type="match status" value="1"/>
</dbReference>
<proteinExistence type="predicted"/>
<feature type="domain" description="Fumarylacetoacetase N-terminal" evidence="2">
    <location>
        <begin position="1"/>
        <end position="78"/>
    </location>
</feature>
<dbReference type="EMBL" id="QQAH01000008">
    <property type="protein sequence ID" value="RDD82007.1"/>
    <property type="molecule type" value="Genomic_DNA"/>
</dbReference>
<evidence type="ECO:0000259" key="2">
    <source>
        <dbReference type="Pfam" id="PF18288"/>
    </source>
</evidence>
<dbReference type="AlphaFoldDB" id="A0A369UNF3"/>
<reference evidence="3 4" key="1">
    <citation type="submission" date="2018-07" db="EMBL/GenBank/DDBJ databases">
        <title>Dyella tabacisoli L4-6T, whole genome shotgun sequence.</title>
        <authorList>
            <person name="Zhou X.-K."/>
            <person name="Li W.-J."/>
            <person name="Duan Y.-Q."/>
        </authorList>
    </citation>
    <scope>NUCLEOTIDE SEQUENCE [LARGE SCALE GENOMIC DNA]</scope>
    <source>
        <strain evidence="3 4">L4-6</strain>
    </source>
</reference>
<dbReference type="GO" id="GO:0016787">
    <property type="term" value="F:hydrolase activity"/>
    <property type="evidence" value="ECO:0007669"/>
    <property type="project" value="UniProtKB-KW"/>
</dbReference>